<gene>
    <name evidence="2" type="ORF">HGP28_07575</name>
</gene>
<name>A0A7X8TQA1_9VIBR</name>
<comment type="caution">
    <text evidence="2">The sequence shown here is derived from an EMBL/GenBank/DDBJ whole genome shotgun (WGS) entry which is preliminary data.</text>
</comment>
<organism evidence="2 3">
    <name type="scientific">Vibrio agarilyticus</name>
    <dbReference type="NCBI Taxonomy" id="2726741"/>
    <lineage>
        <taxon>Bacteria</taxon>
        <taxon>Pseudomonadati</taxon>
        <taxon>Pseudomonadota</taxon>
        <taxon>Gammaproteobacteria</taxon>
        <taxon>Vibrionales</taxon>
        <taxon>Vibrionaceae</taxon>
        <taxon>Vibrio</taxon>
    </lineage>
</organism>
<accession>A0A7X8TQA1</accession>
<protein>
    <submittedName>
        <fullName evidence="2">DUF4156 domain-containing protein</fullName>
    </submittedName>
</protein>
<dbReference type="RefSeq" id="WP_168835863.1">
    <property type="nucleotide sequence ID" value="NZ_JABAIK010000006.1"/>
</dbReference>
<evidence type="ECO:0000313" key="2">
    <source>
        <dbReference type="EMBL" id="NLS12764.1"/>
    </source>
</evidence>
<proteinExistence type="predicted"/>
<keyword evidence="3" id="KW-1185">Reference proteome</keyword>
<dbReference type="PROSITE" id="PS51257">
    <property type="entry name" value="PROKAR_LIPOPROTEIN"/>
    <property type="match status" value="1"/>
</dbReference>
<dbReference type="Proteomes" id="UP000535589">
    <property type="component" value="Unassembled WGS sequence"/>
</dbReference>
<keyword evidence="1" id="KW-0732">Signal</keyword>
<dbReference type="InterPro" id="IPR025294">
    <property type="entry name" value="DUF4156"/>
</dbReference>
<dbReference type="Pfam" id="PF13698">
    <property type="entry name" value="DUF4156"/>
    <property type="match status" value="1"/>
</dbReference>
<dbReference type="EMBL" id="JABAIK010000006">
    <property type="protein sequence ID" value="NLS12764.1"/>
    <property type="molecule type" value="Genomic_DNA"/>
</dbReference>
<reference evidence="2 3" key="1">
    <citation type="submission" date="2020-04" db="EMBL/GenBank/DDBJ databases">
        <title>Vibrio sp. SM6, a novel species isolated from seawater.</title>
        <authorList>
            <person name="Wang X."/>
        </authorList>
    </citation>
    <scope>NUCLEOTIDE SEQUENCE [LARGE SCALE GENOMIC DNA]</scope>
    <source>
        <strain evidence="2 3">SM6</strain>
    </source>
</reference>
<dbReference type="AlphaFoldDB" id="A0A7X8TQA1"/>
<feature type="chain" id="PRO_5031552741" evidence="1">
    <location>
        <begin position="24"/>
        <end position="141"/>
    </location>
</feature>
<feature type="signal peptide" evidence="1">
    <location>
        <begin position="1"/>
        <end position="23"/>
    </location>
</feature>
<evidence type="ECO:0000256" key="1">
    <source>
        <dbReference type="SAM" id="SignalP"/>
    </source>
</evidence>
<sequence length="141" mass="15337">MTKNLRISVASLNFARLPLIAVASVFALSGCVTFPTDQSNAVAVAWDNEAALQGCEYRGTVYGSEGHFYDFWLHADKDMVWGAMNQMRKKTAEQGGNLLYLYPPMRFTGSVTMMGNAYDCPSPLNIAPHILAADSTPVVAP</sequence>
<evidence type="ECO:0000313" key="3">
    <source>
        <dbReference type="Proteomes" id="UP000535589"/>
    </source>
</evidence>